<dbReference type="Pfam" id="PF11512">
    <property type="entry name" value="Atu4866"/>
    <property type="match status" value="1"/>
</dbReference>
<accession>J2JST6</accession>
<protein>
    <submittedName>
        <fullName evidence="1">Uncharacterized protein</fullName>
    </submittedName>
</protein>
<evidence type="ECO:0000313" key="1">
    <source>
        <dbReference type="EMBL" id="EJJ03478.1"/>
    </source>
</evidence>
<gene>
    <name evidence="1" type="ORF">SU9_28996</name>
</gene>
<dbReference type="EMBL" id="AJGV01000182">
    <property type="protein sequence ID" value="EJJ03478.1"/>
    <property type="molecule type" value="Genomic_DNA"/>
</dbReference>
<sequence>MPGCAMPRHGLFWLRLLPPPRLDDIHDTGFTATGDIRDDVLPHEHLVLHREEQA</sequence>
<organism evidence="1">
    <name type="scientific">Streptomyces auratus AGR0001</name>
    <dbReference type="NCBI Taxonomy" id="1160718"/>
    <lineage>
        <taxon>Bacteria</taxon>
        <taxon>Bacillati</taxon>
        <taxon>Actinomycetota</taxon>
        <taxon>Actinomycetes</taxon>
        <taxon>Kitasatosporales</taxon>
        <taxon>Streptomycetaceae</taxon>
        <taxon>Streptomyces</taxon>
    </lineage>
</organism>
<dbReference type="HOGENOM" id="CLU_3048274_0_0_11"/>
<dbReference type="InterPro" id="IPR020955">
    <property type="entry name" value="Uncharacterised_Atu4866"/>
</dbReference>
<proteinExistence type="predicted"/>
<name>J2JST6_9ACTN</name>
<dbReference type="PATRIC" id="fig|1160718.3.peg.5867"/>
<comment type="caution">
    <text evidence="1">The sequence shown here is derived from an EMBL/GenBank/DDBJ whole genome shotgun (WGS) entry which is preliminary data.</text>
</comment>
<reference evidence="1" key="1">
    <citation type="journal article" date="2012" name="J. Bacteriol.">
        <title>Genome Sequence of Streptomyces auratus Strain AGR0001, a Phoslactomycin-Producing Actinomycete.</title>
        <authorList>
            <person name="Han X."/>
            <person name="Li M."/>
            <person name="Ding Z."/>
            <person name="Zhao J."/>
            <person name="Ji K."/>
            <person name="Wen M."/>
            <person name="Lu T."/>
        </authorList>
    </citation>
    <scope>NUCLEOTIDE SEQUENCE [LARGE SCALE GENOMIC DNA]</scope>
    <source>
        <strain evidence="1">AGR0001</strain>
    </source>
</reference>
<dbReference type="AlphaFoldDB" id="J2JST6"/>
<dbReference type="STRING" id="1160718.SU9_28996"/>
<dbReference type="Gene3D" id="2.40.128.290">
    <property type="entry name" value="Uncharacterised protein Atu4866, PF11512"/>
    <property type="match status" value="1"/>
</dbReference>
<dbReference type="InterPro" id="IPR038646">
    <property type="entry name" value="Atu4866-like_sf"/>
</dbReference>